<dbReference type="AlphaFoldDB" id="A0A934M291"/>
<name>A0A934M291_9RHOB</name>
<comment type="caution">
    <text evidence="7">The sequence shown here is derived from an EMBL/GenBank/DDBJ whole genome shotgun (WGS) entry which is preliminary data.</text>
</comment>
<dbReference type="CDD" id="cd06330">
    <property type="entry name" value="PBP1_As_SBP-like"/>
    <property type="match status" value="1"/>
</dbReference>
<evidence type="ECO:0000259" key="6">
    <source>
        <dbReference type="Pfam" id="PF13458"/>
    </source>
</evidence>
<evidence type="ECO:0000313" key="7">
    <source>
        <dbReference type="EMBL" id="MBI6628574.1"/>
    </source>
</evidence>
<dbReference type="InterPro" id="IPR028081">
    <property type="entry name" value="Leu-bd"/>
</dbReference>
<dbReference type="Pfam" id="PF13458">
    <property type="entry name" value="Peripla_BP_6"/>
    <property type="match status" value="1"/>
</dbReference>
<dbReference type="Proteomes" id="UP000613255">
    <property type="component" value="Unassembled WGS sequence"/>
</dbReference>
<feature type="chain" id="PRO_5036882825" evidence="5">
    <location>
        <begin position="25"/>
        <end position="400"/>
    </location>
</feature>
<dbReference type="InterPro" id="IPR051010">
    <property type="entry name" value="BCAA_transport"/>
</dbReference>
<evidence type="ECO:0000313" key="8">
    <source>
        <dbReference type="Proteomes" id="UP000613255"/>
    </source>
</evidence>
<keyword evidence="4" id="KW-0029">Amino-acid transport</keyword>
<protein>
    <submittedName>
        <fullName evidence="7">ABC transporter substrate-binding protein</fullName>
    </submittedName>
</protein>
<evidence type="ECO:0000256" key="5">
    <source>
        <dbReference type="SAM" id="SignalP"/>
    </source>
</evidence>
<accession>A0A934M291</accession>
<gene>
    <name evidence="7" type="ORF">JAO82_01655</name>
</gene>
<dbReference type="PANTHER" id="PTHR30483">
    <property type="entry name" value="LEUCINE-SPECIFIC-BINDING PROTEIN"/>
    <property type="match status" value="1"/>
</dbReference>
<evidence type="ECO:0000256" key="1">
    <source>
        <dbReference type="ARBA" id="ARBA00010062"/>
    </source>
</evidence>
<dbReference type="InterPro" id="IPR028082">
    <property type="entry name" value="Peripla_BP_I"/>
</dbReference>
<dbReference type="PANTHER" id="PTHR30483:SF37">
    <property type="entry name" value="ABC TRANSPORTER SUBSTRATE-BINDING PROTEIN"/>
    <property type="match status" value="1"/>
</dbReference>
<dbReference type="Gene3D" id="3.40.50.2300">
    <property type="match status" value="2"/>
</dbReference>
<dbReference type="PRINTS" id="PR00337">
    <property type="entry name" value="LEUILEVALBP"/>
</dbReference>
<dbReference type="RefSeq" id="WP_198684587.1">
    <property type="nucleotide sequence ID" value="NZ_JAEIJD010000001.1"/>
</dbReference>
<evidence type="ECO:0000256" key="3">
    <source>
        <dbReference type="ARBA" id="ARBA00022729"/>
    </source>
</evidence>
<keyword evidence="8" id="KW-1185">Reference proteome</keyword>
<comment type="similarity">
    <text evidence="1">Belongs to the leucine-binding protein family.</text>
</comment>
<dbReference type="SUPFAM" id="SSF53822">
    <property type="entry name" value="Periplasmic binding protein-like I"/>
    <property type="match status" value="1"/>
</dbReference>
<keyword evidence="2" id="KW-0813">Transport</keyword>
<evidence type="ECO:0000256" key="2">
    <source>
        <dbReference type="ARBA" id="ARBA00022448"/>
    </source>
</evidence>
<keyword evidence="3 5" id="KW-0732">Signal</keyword>
<reference evidence="7" key="1">
    <citation type="submission" date="2020-12" db="EMBL/GenBank/DDBJ databases">
        <title>Pontibaca salina gen. nov., sp. nov., isolated from marine sediment.</title>
        <authorList>
            <person name="Bo J."/>
            <person name="Wang S."/>
            <person name="Song X."/>
            <person name="Du Z."/>
        </authorList>
    </citation>
    <scope>NUCLEOTIDE SEQUENCE</scope>
    <source>
        <strain evidence="7">S1109L</strain>
    </source>
</reference>
<dbReference type="GO" id="GO:0006865">
    <property type="term" value="P:amino acid transport"/>
    <property type="evidence" value="ECO:0007669"/>
    <property type="project" value="UniProtKB-KW"/>
</dbReference>
<evidence type="ECO:0000256" key="4">
    <source>
        <dbReference type="ARBA" id="ARBA00022970"/>
    </source>
</evidence>
<sequence length="400" mass="43812">MKRKTFLATVVGAALALTAFEAPAQEPIKIGEINHFKRMAAFAEPYRMGVELAVEQINEAGGVLGRPLEFIYRDDQGEPGEAVKIAEELMTREGTVMLTGAILSNIGLAISSLAAEKHYVYLASEPLADALVWDKGNDWTFRLRTSTYMQAAMLAEEAAKTDAIRYATIAPNYAYGKDAVAAFKENLLALKPEVEFVAEQWPPLFKIDAGAEVQALERAKPDAIYNVTFAGDLAKFVREGTTRGLFDGRKLYGLLSGEPEYLDPLGAEAPEGWIVTGFPWYGFDEGAEKDFVNAYQARWDDYPRNGSIVGYNTALSVAAAIEKAGSTEAEAIREAFVGLELDTPVGPVTYREIDHQSTMGAFVGTTALRDGEGVMIDWEYRDGADYLPSDDVVREMRPAK</sequence>
<dbReference type="EMBL" id="JAEIJD010000001">
    <property type="protein sequence ID" value="MBI6628574.1"/>
    <property type="molecule type" value="Genomic_DNA"/>
</dbReference>
<proteinExistence type="inferred from homology"/>
<feature type="signal peptide" evidence="5">
    <location>
        <begin position="1"/>
        <end position="24"/>
    </location>
</feature>
<organism evidence="7 8">
    <name type="scientific">Pontibaca salina</name>
    <dbReference type="NCBI Taxonomy" id="2795731"/>
    <lineage>
        <taxon>Bacteria</taxon>
        <taxon>Pseudomonadati</taxon>
        <taxon>Pseudomonadota</taxon>
        <taxon>Alphaproteobacteria</taxon>
        <taxon>Rhodobacterales</taxon>
        <taxon>Roseobacteraceae</taxon>
        <taxon>Pontibaca</taxon>
    </lineage>
</organism>
<feature type="domain" description="Leucine-binding protein" evidence="6">
    <location>
        <begin position="39"/>
        <end position="364"/>
    </location>
</feature>
<dbReference type="InterPro" id="IPR000709">
    <property type="entry name" value="Leu_Ile_Val-bd"/>
</dbReference>